<name>A0A9P6ZLA2_9AGAM</name>
<dbReference type="OrthoDB" id="2623782at2759"/>
<keyword evidence="2" id="KW-1185">Reference proteome</keyword>
<reference evidence="1" key="1">
    <citation type="journal article" date="2020" name="New Phytol.">
        <title>Comparative genomics reveals dynamic genome evolution in host specialist ectomycorrhizal fungi.</title>
        <authorList>
            <person name="Lofgren L.A."/>
            <person name="Nguyen N.H."/>
            <person name="Vilgalys R."/>
            <person name="Ruytinx J."/>
            <person name="Liao H.L."/>
            <person name="Branco S."/>
            <person name="Kuo A."/>
            <person name="LaButti K."/>
            <person name="Lipzen A."/>
            <person name="Andreopoulos W."/>
            <person name="Pangilinan J."/>
            <person name="Riley R."/>
            <person name="Hundley H."/>
            <person name="Na H."/>
            <person name="Barry K."/>
            <person name="Grigoriev I.V."/>
            <person name="Stajich J.E."/>
            <person name="Kennedy P.G."/>
        </authorList>
    </citation>
    <scope>NUCLEOTIDE SEQUENCE</scope>
    <source>
        <strain evidence="1">DOB743</strain>
    </source>
</reference>
<protein>
    <recommendedName>
        <fullName evidence="3">F-box domain-containing protein</fullName>
    </recommendedName>
</protein>
<evidence type="ECO:0000313" key="2">
    <source>
        <dbReference type="Proteomes" id="UP000714275"/>
    </source>
</evidence>
<sequence length="415" mass="47272">MFTSDHLGTPYSTFPNTDHGAQHENISAVITERQQQLDAVLQEVSGLESVMDRIKNLHQQLLKKKDNIIQSMSLHRGLVSALWRFPSELLSLIFVHCLPETEHLLPSSKLAPILLTRICRRWREVAVGMSSLWCGVTVDIDHEDWQRAAFFYDAWLERSRDRPLSLALKCFKNDATNLRSLLEHHTNQISSLHIILFANTFTPDLLLNDLPALQELTITTFDSLWYTPSFAQSISRLPFTLRRLRVVGPSAFDFDRIVSCNPVWAHLTHVEIAIRQPNLILQLLQLGLNLSSLAIGLGFYDEVPSTFEPLAHANLQSLCISSAFPMCMGNSFPDVFNALTLPKLRVLEARHIRPWPHEELKTFLARSNCPLESLVFGTGVTTTDEQRGEYIVLIPFLDVVMDHRRNDFFGSRRLA</sequence>
<dbReference type="AlphaFoldDB" id="A0A9P6ZLA2"/>
<evidence type="ECO:0008006" key="3">
    <source>
        <dbReference type="Google" id="ProtNLM"/>
    </source>
</evidence>
<gene>
    <name evidence="1" type="ORF">EV702DRAFT_659273</name>
</gene>
<proteinExistence type="predicted"/>
<dbReference type="EMBL" id="JABBWD010000061">
    <property type="protein sequence ID" value="KAG1771060.1"/>
    <property type="molecule type" value="Genomic_DNA"/>
</dbReference>
<dbReference type="Proteomes" id="UP000714275">
    <property type="component" value="Unassembled WGS sequence"/>
</dbReference>
<organism evidence="1 2">
    <name type="scientific">Suillus placidus</name>
    <dbReference type="NCBI Taxonomy" id="48579"/>
    <lineage>
        <taxon>Eukaryota</taxon>
        <taxon>Fungi</taxon>
        <taxon>Dikarya</taxon>
        <taxon>Basidiomycota</taxon>
        <taxon>Agaricomycotina</taxon>
        <taxon>Agaricomycetes</taxon>
        <taxon>Agaricomycetidae</taxon>
        <taxon>Boletales</taxon>
        <taxon>Suillineae</taxon>
        <taxon>Suillaceae</taxon>
        <taxon>Suillus</taxon>
    </lineage>
</organism>
<accession>A0A9P6ZLA2</accession>
<comment type="caution">
    <text evidence="1">The sequence shown here is derived from an EMBL/GenBank/DDBJ whole genome shotgun (WGS) entry which is preliminary data.</text>
</comment>
<evidence type="ECO:0000313" key="1">
    <source>
        <dbReference type="EMBL" id="KAG1771060.1"/>
    </source>
</evidence>